<evidence type="ECO:0008006" key="5">
    <source>
        <dbReference type="Google" id="ProtNLM"/>
    </source>
</evidence>
<comment type="caution">
    <text evidence="3">The sequence shown here is derived from an EMBL/GenBank/DDBJ whole genome shotgun (WGS) entry which is preliminary data.</text>
</comment>
<name>A0A1E3A2T4_9FIRM</name>
<sequence>MKKKKALALLLTAAMTVGMLAGCGGSDSAATAGNAETADTAGGSTSGGSTSAAGEEAPDDGEYYVDEDGNKYKKFDDVTLNMLICWNGGFKTAQDQYNNDVAAAIREKIGVTVEFEGIMMSEAEKLNMMFASGDMPDMVNAPYWGGTAGETAIIKKAGVEGRLIDIKDLVPNYPNIADAYDIGVIGQKYLETDIDTPENNGARYVLPTEVAGDDADIAQWGYGVFVRGDLPEALGIDPTSIKTSEELYDFMVKARDYGFKDVNGNDCIVATTYHDGWSYDDYAQSFNAKKLTKFELDENGNVTYDRLTKNYVDKYLFIWKLVKEGILDKECFKTSDDRAREKVGNGTALFTCAQYGVTVDATKLTGLYDSNPEMRYTWVGPLNYNDGSALKQIEPDGRNGSPVIFFPNTCSNIDAALTWLDYVNSKEGTKLICYGFEGDTYEMNEDGQPRMNAELTEKYKVDTEGVNEELRQRGINYMAARTYVAKKNMAWFGESGPFMADAENEFVREYKTLRPVEKIPGYSIEAFAPGFDGYQEFAEWAFDDTTEKEYKERAFFADTEEEARKILEDYQNYLLTSDGGKMQAFLDYLTEQSKTRDDIAY</sequence>
<keyword evidence="2" id="KW-0732">Signal</keyword>
<evidence type="ECO:0000256" key="1">
    <source>
        <dbReference type="SAM" id="MobiDB-lite"/>
    </source>
</evidence>
<dbReference type="EMBL" id="MCGH01000003">
    <property type="protein sequence ID" value="ODM03064.1"/>
    <property type="molecule type" value="Genomic_DNA"/>
</dbReference>
<dbReference type="PANTHER" id="PTHR43649">
    <property type="entry name" value="ARABINOSE-BINDING PROTEIN-RELATED"/>
    <property type="match status" value="1"/>
</dbReference>
<dbReference type="Proteomes" id="UP000094067">
    <property type="component" value="Unassembled WGS sequence"/>
</dbReference>
<dbReference type="PANTHER" id="PTHR43649:SF12">
    <property type="entry name" value="DIACETYLCHITOBIOSE BINDING PROTEIN DASA"/>
    <property type="match status" value="1"/>
</dbReference>
<dbReference type="Gene3D" id="3.40.190.10">
    <property type="entry name" value="Periplasmic binding protein-like II"/>
    <property type="match status" value="2"/>
</dbReference>
<feature type="chain" id="PRO_5039647495" description="Lipoprotein LipO" evidence="2">
    <location>
        <begin position="22"/>
        <end position="601"/>
    </location>
</feature>
<evidence type="ECO:0000313" key="3">
    <source>
        <dbReference type="EMBL" id="ODM03064.1"/>
    </source>
</evidence>
<dbReference type="RefSeq" id="WP_069153634.1">
    <property type="nucleotide sequence ID" value="NZ_MCGH01000003.1"/>
</dbReference>
<feature type="signal peptide" evidence="2">
    <location>
        <begin position="1"/>
        <end position="21"/>
    </location>
</feature>
<dbReference type="SUPFAM" id="SSF53850">
    <property type="entry name" value="Periplasmic binding protein-like II"/>
    <property type="match status" value="1"/>
</dbReference>
<gene>
    <name evidence="3" type="ORF">BEI61_03858</name>
</gene>
<proteinExistence type="predicted"/>
<dbReference type="AlphaFoldDB" id="A0A1E3A2T4"/>
<evidence type="ECO:0000313" key="4">
    <source>
        <dbReference type="Proteomes" id="UP000094067"/>
    </source>
</evidence>
<feature type="compositionally biased region" description="Low complexity" evidence="1">
    <location>
        <begin position="35"/>
        <end position="55"/>
    </location>
</feature>
<feature type="region of interest" description="Disordered" evidence="1">
    <location>
        <begin position="31"/>
        <end position="63"/>
    </location>
</feature>
<dbReference type="PATRIC" id="fig|1432052.4.peg.4277"/>
<evidence type="ECO:0000256" key="2">
    <source>
        <dbReference type="SAM" id="SignalP"/>
    </source>
</evidence>
<dbReference type="InterPro" id="IPR050490">
    <property type="entry name" value="Bact_solute-bd_prot1"/>
</dbReference>
<reference evidence="3 4" key="1">
    <citation type="submission" date="2016-07" db="EMBL/GenBank/DDBJ databases">
        <title>Characterization of isolates of Eisenbergiella tayi derived from blood cultures, using whole genome sequencing.</title>
        <authorList>
            <person name="Burdz T."/>
            <person name="Wiebe D."/>
            <person name="Huynh C."/>
            <person name="Bernard K."/>
        </authorList>
    </citation>
    <scope>NUCLEOTIDE SEQUENCE [LARGE SCALE GENOMIC DNA]</scope>
    <source>
        <strain evidence="3 4">NML 110608</strain>
    </source>
</reference>
<accession>A0A1E3A2T4</accession>
<dbReference type="PROSITE" id="PS51257">
    <property type="entry name" value="PROKAR_LIPOPROTEIN"/>
    <property type="match status" value="1"/>
</dbReference>
<protein>
    <recommendedName>
        <fullName evidence="5">Lipoprotein LipO</fullName>
    </recommendedName>
</protein>
<organism evidence="3 4">
    <name type="scientific">Eisenbergiella tayi</name>
    <dbReference type="NCBI Taxonomy" id="1432052"/>
    <lineage>
        <taxon>Bacteria</taxon>
        <taxon>Bacillati</taxon>
        <taxon>Bacillota</taxon>
        <taxon>Clostridia</taxon>
        <taxon>Lachnospirales</taxon>
        <taxon>Lachnospiraceae</taxon>
        <taxon>Eisenbergiella</taxon>
    </lineage>
</organism>